<feature type="compositionally biased region" description="Basic and acidic residues" evidence="1">
    <location>
        <begin position="1"/>
        <end position="18"/>
    </location>
</feature>
<dbReference type="EMBL" id="JAUTXY010000019">
    <property type="protein sequence ID" value="MEE2061523.1"/>
    <property type="molecule type" value="Genomic_DNA"/>
</dbReference>
<evidence type="ECO:0000313" key="3">
    <source>
        <dbReference type="Proteomes" id="UP001336020"/>
    </source>
</evidence>
<comment type="caution">
    <text evidence="2">The sequence shown here is derived from an EMBL/GenBank/DDBJ whole genome shotgun (WGS) entry which is preliminary data.</text>
</comment>
<accession>A0ABU7LJ01</accession>
<gene>
    <name evidence="2" type="ORF">Q7514_28760</name>
</gene>
<protein>
    <submittedName>
        <fullName evidence="2">Uncharacterized protein</fullName>
    </submittedName>
</protein>
<evidence type="ECO:0000256" key="1">
    <source>
        <dbReference type="SAM" id="MobiDB-lite"/>
    </source>
</evidence>
<keyword evidence="3" id="KW-1185">Reference proteome</keyword>
<dbReference type="RefSeq" id="WP_330136684.1">
    <property type="nucleotide sequence ID" value="NZ_JAUTXY010000019.1"/>
</dbReference>
<dbReference type="Proteomes" id="UP001336020">
    <property type="component" value="Unassembled WGS sequence"/>
</dbReference>
<feature type="region of interest" description="Disordered" evidence="1">
    <location>
        <begin position="1"/>
        <end position="36"/>
    </location>
</feature>
<name>A0ABU7LJ01_9NOCA</name>
<organism evidence="2 3">
    <name type="scientific">Rhodococcus artemisiae</name>
    <dbReference type="NCBI Taxonomy" id="714159"/>
    <lineage>
        <taxon>Bacteria</taxon>
        <taxon>Bacillati</taxon>
        <taxon>Actinomycetota</taxon>
        <taxon>Actinomycetes</taxon>
        <taxon>Mycobacteriales</taxon>
        <taxon>Nocardiaceae</taxon>
        <taxon>Rhodococcus</taxon>
    </lineage>
</organism>
<proteinExistence type="predicted"/>
<evidence type="ECO:0000313" key="2">
    <source>
        <dbReference type="EMBL" id="MEE2061523.1"/>
    </source>
</evidence>
<reference evidence="2 3" key="1">
    <citation type="submission" date="2023-07" db="EMBL/GenBank/DDBJ databases">
        <authorList>
            <person name="Girao M."/>
            <person name="Carvalho M.F."/>
        </authorList>
    </citation>
    <scope>NUCLEOTIDE SEQUENCE [LARGE SCALE GENOMIC DNA]</scope>
    <source>
        <strain evidence="2 3">YIM65754</strain>
    </source>
</reference>
<sequence>MTRTNDGQDDHIQSRLSDDVVQQSPPPGRQPDPLTRLHDLRTAVGESLRPAVDHAIALALEAEHLARRTSAEFATAVEPAFPPLVRLLADAAPDSGSECAGCLCSPISARHNPPRIGGSVRARVAQSGLILR</sequence>